<dbReference type="STRING" id="321763.SAMN04488692_10242"/>
<accession>A0A1G9HV81</accession>
<keyword evidence="7" id="KW-0139">CF(1)</keyword>
<evidence type="ECO:0000313" key="9">
    <source>
        <dbReference type="Proteomes" id="UP000199476"/>
    </source>
</evidence>
<keyword evidence="4 7" id="KW-0406">Ion transport</keyword>
<comment type="similarity">
    <text evidence="7">Belongs to the ATPase delta chain family.</text>
</comment>
<protein>
    <recommendedName>
        <fullName evidence="7">ATP synthase subunit delta</fullName>
    </recommendedName>
    <alternativeName>
        <fullName evidence="7">ATP synthase F(1) sector subunit delta</fullName>
    </alternativeName>
    <alternativeName>
        <fullName evidence="7">F-type ATPase subunit delta</fullName>
        <shortName evidence="7">F-ATPase subunit delta</shortName>
    </alternativeName>
</protein>
<dbReference type="PANTHER" id="PTHR11910">
    <property type="entry name" value="ATP SYNTHASE DELTA CHAIN"/>
    <property type="match status" value="1"/>
</dbReference>
<comment type="function">
    <text evidence="7">This protein is part of the stalk that links CF(0) to CF(1). It either transmits conformational changes from CF(0) to CF(1) or is implicated in proton conduction.</text>
</comment>
<evidence type="ECO:0000256" key="5">
    <source>
        <dbReference type="ARBA" id="ARBA00023136"/>
    </source>
</evidence>
<dbReference type="OrthoDB" id="9802471at2"/>
<dbReference type="SUPFAM" id="SSF47928">
    <property type="entry name" value="N-terminal domain of the delta subunit of the F1F0-ATP synthase"/>
    <property type="match status" value="1"/>
</dbReference>
<keyword evidence="5 7" id="KW-0472">Membrane</keyword>
<name>A0A1G9HV81_9FIRM</name>
<evidence type="ECO:0000256" key="6">
    <source>
        <dbReference type="ARBA" id="ARBA00023310"/>
    </source>
</evidence>
<comment type="subcellular location">
    <subcellularLocation>
        <location evidence="7">Cell membrane</location>
        <topology evidence="7">Peripheral membrane protein</topology>
    </subcellularLocation>
    <subcellularLocation>
        <location evidence="1">Membrane</location>
    </subcellularLocation>
</comment>
<evidence type="ECO:0000313" key="8">
    <source>
        <dbReference type="EMBL" id="SDL16880.1"/>
    </source>
</evidence>
<sequence length="187" mass="21816">MIENEVARKYGQAVFELAQEEGELEQVAEDLKMLRETVSEVRDFKNLLYHPRINDEKKKEVFLDIVGDEISDITRDFCQLLIDKRRIRFLHHIVRDFEKRHNQAEKILEVELSSAIELPEELENRIRVRLSDITGYNIELETEVDEDIIGGFQITVGDRIIDGSIQGELEKIQKQLEQIPVSKLGVE</sequence>
<evidence type="ECO:0000256" key="1">
    <source>
        <dbReference type="ARBA" id="ARBA00004370"/>
    </source>
</evidence>
<dbReference type="NCBIfam" id="TIGR01145">
    <property type="entry name" value="ATP_synt_delta"/>
    <property type="match status" value="1"/>
</dbReference>
<dbReference type="GO" id="GO:0045259">
    <property type="term" value="C:proton-transporting ATP synthase complex"/>
    <property type="evidence" value="ECO:0007669"/>
    <property type="project" value="UniProtKB-KW"/>
</dbReference>
<dbReference type="AlphaFoldDB" id="A0A1G9HV81"/>
<evidence type="ECO:0000256" key="3">
    <source>
        <dbReference type="ARBA" id="ARBA00022781"/>
    </source>
</evidence>
<organism evidence="8 9">
    <name type="scientific">Halarsenatibacter silvermanii</name>
    <dbReference type="NCBI Taxonomy" id="321763"/>
    <lineage>
        <taxon>Bacteria</taxon>
        <taxon>Bacillati</taxon>
        <taxon>Bacillota</taxon>
        <taxon>Clostridia</taxon>
        <taxon>Halanaerobiales</taxon>
        <taxon>Halarsenatibacteraceae</taxon>
        <taxon>Halarsenatibacter</taxon>
    </lineage>
</organism>
<dbReference type="Gene3D" id="1.10.520.20">
    <property type="entry name" value="N-terminal domain of the delta subunit of the F1F0-ATP synthase"/>
    <property type="match status" value="1"/>
</dbReference>
<keyword evidence="6 7" id="KW-0066">ATP synthesis</keyword>
<dbReference type="GO" id="GO:0005886">
    <property type="term" value="C:plasma membrane"/>
    <property type="evidence" value="ECO:0007669"/>
    <property type="project" value="UniProtKB-SubCell"/>
</dbReference>
<dbReference type="HAMAP" id="MF_01416">
    <property type="entry name" value="ATP_synth_delta_bact"/>
    <property type="match status" value="1"/>
</dbReference>
<evidence type="ECO:0000256" key="7">
    <source>
        <dbReference type="HAMAP-Rule" id="MF_01416"/>
    </source>
</evidence>
<keyword evidence="7" id="KW-1003">Cell membrane</keyword>
<evidence type="ECO:0000256" key="4">
    <source>
        <dbReference type="ARBA" id="ARBA00023065"/>
    </source>
</evidence>
<dbReference type="Proteomes" id="UP000199476">
    <property type="component" value="Unassembled WGS sequence"/>
</dbReference>
<dbReference type="RefSeq" id="WP_089757863.1">
    <property type="nucleotide sequence ID" value="NZ_FNGO01000002.1"/>
</dbReference>
<gene>
    <name evidence="7" type="primary">atpH</name>
    <name evidence="8" type="ORF">SAMN04488692_10242</name>
</gene>
<dbReference type="PRINTS" id="PR00125">
    <property type="entry name" value="ATPASEDELTA"/>
</dbReference>
<evidence type="ECO:0000256" key="2">
    <source>
        <dbReference type="ARBA" id="ARBA00022448"/>
    </source>
</evidence>
<keyword evidence="2 7" id="KW-0813">Transport</keyword>
<dbReference type="InterPro" id="IPR026015">
    <property type="entry name" value="ATP_synth_OSCP/delta_N_sf"/>
</dbReference>
<dbReference type="EMBL" id="FNGO01000002">
    <property type="protein sequence ID" value="SDL16880.1"/>
    <property type="molecule type" value="Genomic_DNA"/>
</dbReference>
<dbReference type="NCBIfam" id="NF004402">
    <property type="entry name" value="PRK05758.2-2"/>
    <property type="match status" value="1"/>
</dbReference>
<keyword evidence="3 7" id="KW-0375">Hydrogen ion transport</keyword>
<dbReference type="GO" id="GO:0046933">
    <property type="term" value="F:proton-transporting ATP synthase activity, rotational mechanism"/>
    <property type="evidence" value="ECO:0007669"/>
    <property type="project" value="UniProtKB-UniRule"/>
</dbReference>
<dbReference type="Pfam" id="PF00213">
    <property type="entry name" value="OSCP"/>
    <property type="match status" value="1"/>
</dbReference>
<comment type="function">
    <text evidence="7">F(1)F(0) ATP synthase produces ATP from ADP in the presence of a proton or sodium gradient. F-type ATPases consist of two structural domains, F(1) containing the extramembraneous catalytic core and F(0) containing the membrane proton channel, linked together by a central stalk and a peripheral stalk. During catalysis, ATP synthesis in the catalytic domain of F(1) is coupled via a rotary mechanism of the central stalk subunits to proton translocation.</text>
</comment>
<proteinExistence type="inferred from homology"/>
<keyword evidence="9" id="KW-1185">Reference proteome</keyword>
<reference evidence="8 9" key="1">
    <citation type="submission" date="2016-10" db="EMBL/GenBank/DDBJ databases">
        <authorList>
            <person name="de Groot N.N."/>
        </authorList>
    </citation>
    <scope>NUCLEOTIDE SEQUENCE [LARGE SCALE GENOMIC DNA]</scope>
    <source>
        <strain evidence="8 9">SLAS-1</strain>
    </source>
</reference>
<dbReference type="InterPro" id="IPR000711">
    <property type="entry name" value="ATPase_OSCP/dsu"/>
</dbReference>